<keyword evidence="11" id="KW-0720">Serine protease</keyword>
<dbReference type="InterPro" id="IPR036034">
    <property type="entry name" value="PDZ_sf"/>
</dbReference>
<evidence type="ECO:0000256" key="7">
    <source>
        <dbReference type="ARBA" id="ARBA00022729"/>
    </source>
</evidence>
<dbReference type="Gene3D" id="2.40.10.120">
    <property type="match status" value="1"/>
</dbReference>
<organism evidence="19 20">
    <name type="scientific">Hankyongella ginsenosidimutans</name>
    <dbReference type="NCBI Taxonomy" id="1763828"/>
    <lineage>
        <taxon>Bacteria</taxon>
        <taxon>Pseudomonadati</taxon>
        <taxon>Pseudomonadota</taxon>
        <taxon>Alphaproteobacteria</taxon>
        <taxon>Sphingomonadales</taxon>
        <taxon>Sphingomonadaceae</taxon>
        <taxon>Hankyongella</taxon>
    </lineage>
</organism>
<feature type="signal peptide" evidence="17">
    <location>
        <begin position="1"/>
        <end position="34"/>
    </location>
</feature>
<keyword evidence="9" id="KW-0574">Periplasm</keyword>
<dbReference type="PANTHER" id="PTHR22939">
    <property type="entry name" value="SERINE PROTEASE FAMILY S1C HTRA-RELATED"/>
    <property type="match status" value="1"/>
</dbReference>
<evidence type="ECO:0000256" key="8">
    <source>
        <dbReference type="ARBA" id="ARBA00022737"/>
    </source>
</evidence>
<dbReference type="Proteomes" id="UP000298714">
    <property type="component" value="Chromosome"/>
</dbReference>
<feature type="binding site" evidence="15">
    <location>
        <position position="160"/>
    </location>
    <ligand>
        <name>substrate</name>
    </ligand>
</feature>
<reference evidence="20" key="1">
    <citation type="submission" date="2019-04" db="EMBL/GenBank/DDBJ databases">
        <title>Complete genome sequence of Sphingomonas sp. W1-2-3.</title>
        <authorList>
            <person name="Im W.T."/>
        </authorList>
    </citation>
    <scope>NUCLEOTIDE SEQUENCE [LARGE SCALE GENOMIC DNA]</scope>
    <source>
        <strain evidence="20">W1-2-3</strain>
    </source>
</reference>
<dbReference type="EC" id="3.4.21.107" evidence="4"/>
<keyword evidence="6" id="KW-0645">Protease</keyword>
<evidence type="ECO:0000256" key="13">
    <source>
        <dbReference type="ARBA" id="ARBA00032850"/>
    </source>
</evidence>
<dbReference type="EMBL" id="CP039704">
    <property type="protein sequence ID" value="QCI79797.1"/>
    <property type="molecule type" value="Genomic_DNA"/>
</dbReference>
<dbReference type="Gene3D" id="2.30.42.10">
    <property type="match status" value="1"/>
</dbReference>
<evidence type="ECO:0000256" key="17">
    <source>
        <dbReference type="SAM" id="SignalP"/>
    </source>
</evidence>
<dbReference type="NCBIfam" id="TIGR02037">
    <property type="entry name" value="degP_htrA_DO"/>
    <property type="match status" value="1"/>
</dbReference>
<evidence type="ECO:0000256" key="11">
    <source>
        <dbReference type="ARBA" id="ARBA00022825"/>
    </source>
</evidence>
<dbReference type="InterPro" id="IPR009003">
    <property type="entry name" value="Peptidase_S1_PA"/>
</dbReference>
<keyword evidence="20" id="KW-1185">Reference proteome</keyword>
<gene>
    <name evidence="19" type="ORF">E6W36_10360</name>
</gene>
<dbReference type="PROSITE" id="PS50106">
    <property type="entry name" value="PDZ"/>
    <property type="match status" value="1"/>
</dbReference>
<dbReference type="SUPFAM" id="SSF50156">
    <property type="entry name" value="PDZ domain-like"/>
    <property type="match status" value="1"/>
</dbReference>
<dbReference type="CDD" id="cd10839">
    <property type="entry name" value="cpPDZ1_DegP-like"/>
    <property type="match status" value="1"/>
</dbReference>
<evidence type="ECO:0000256" key="16">
    <source>
        <dbReference type="SAM" id="MobiDB-lite"/>
    </source>
</evidence>
<dbReference type="AlphaFoldDB" id="A0A4D7C9V1"/>
<dbReference type="PRINTS" id="PR00834">
    <property type="entry name" value="PROTEASES2C"/>
</dbReference>
<dbReference type="PANTHER" id="PTHR22939:SF130">
    <property type="entry name" value="PERIPLASMIC SERINE ENDOPROTEASE DEGP-LIKE-RELATED"/>
    <property type="match status" value="1"/>
</dbReference>
<accession>A0A4D7C9V1</accession>
<feature type="active site" description="Charge relay system" evidence="14">
    <location>
        <position position="233"/>
    </location>
</feature>
<name>A0A4D7C9V1_9SPHN</name>
<dbReference type="SMART" id="SM00228">
    <property type="entry name" value="PDZ"/>
    <property type="match status" value="1"/>
</dbReference>
<evidence type="ECO:0000256" key="4">
    <source>
        <dbReference type="ARBA" id="ARBA00013035"/>
    </source>
</evidence>
<dbReference type="InterPro" id="IPR001478">
    <property type="entry name" value="PDZ"/>
</dbReference>
<comment type="catalytic activity">
    <reaction evidence="1">
        <text>Acts on substrates that are at least partially unfolded. The cleavage site P1 residue is normally between a pair of hydrophobic residues, such as Val-|-Val.</text>
        <dbReference type="EC" id="3.4.21.107"/>
    </reaction>
</comment>
<dbReference type="InterPro" id="IPR011782">
    <property type="entry name" value="Pept_S1C_Do"/>
</dbReference>
<evidence type="ECO:0000256" key="3">
    <source>
        <dbReference type="ARBA" id="ARBA00010541"/>
    </source>
</evidence>
<evidence type="ECO:0000256" key="9">
    <source>
        <dbReference type="ARBA" id="ARBA00022764"/>
    </source>
</evidence>
<evidence type="ECO:0000256" key="10">
    <source>
        <dbReference type="ARBA" id="ARBA00022801"/>
    </source>
</evidence>
<evidence type="ECO:0000256" key="2">
    <source>
        <dbReference type="ARBA" id="ARBA00004418"/>
    </source>
</evidence>
<evidence type="ECO:0000256" key="12">
    <source>
        <dbReference type="ARBA" id="ARBA00023016"/>
    </source>
</evidence>
<evidence type="ECO:0000313" key="20">
    <source>
        <dbReference type="Proteomes" id="UP000298714"/>
    </source>
</evidence>
<evidence type="ECO:0000256" key="14">
    <source>
        <dbReference type="PIRSR" id="PIRSR611782-1"/>
    </source>
</evidence>
<feature type="active site" description="Charge relay system" evidence="14">
    <location>
        <position position="125"/>
    </location>
</feature>
<dbReference type="GO" id="GO:0006508">
    <property type="term" value="P:proteolysis"/>
    <property type="evidence" value="ECO:0007669"/>
    <property type="project" value="UniProtKB-KW"/>
</dbReference>
<feature type="compositionally biased region" description="Basic residues" evidence="16">
    <location>
        <begin position="399"/>
        <end position="411"/>
    </location>
</feature>
<evidence type="ECO:0000259" key="18">
    <source>
        <dbReference type="PROSITE" id="PS50106"/>
    </source>
</evidence>
<dbReference type="Pfam" id="PF13180">
    <property type="entry name" value="PDZ_2"/>
    <property type="match status" value="1"/>
</dbReference>
<dbReference type="SUPFAM" id="SSF50494">
    <property type="entry name" value="Trypsin-like serine proteases"/>
    <property type="match status" value="1"/>
</dbReference>
<keyword evidence="10" id="KW-0378">Hydrolase</keyword>
<dbReference type="InterPro" id="IPR001940">
    <property type="entry name" value="Peptidase_S1C"/>
</dbReference>
<keyword evidence="8" id="KW-0677">Repeat</keyword>
<feature type="binding site" evidence="15">
    <location>
        <begin position="231"/>
        <end position="233"/>
    </location>
    <ligand>
        <name>substrate</name>
    </ligand>
</feature>
<evidence type="ECO:0000256" key="1">
    <source>
        <dbReference type="ARBA" id="ARBA00001772"/>
    </source>
</evidence>
<proteinExistence type="inferred from homology"/>
<feature type="domain" description="PDZ" evidence="18">
    <location>
        <begin position="282"/>
        <end position="342"/>
    </location>
</feature>
<evidence type="ECO:0000313" key="19">
    <source>
        <dbReference type="EMBL" id="QCI79797.1"/>
    </source>
</evidence>
<keyword evidence="12" id="KW-0346">Stress response</keyword>
<feature type="chain" id="PRO_5039258047" description="Probable periplasmic serine endoprotease DegP-like" evidence="17">
    <location>
        <begin position="35"/>
        <end position="411"/>
    </location>
</feature>
<feature type="region of interest" description="Disordered" evidence="16">
    <location>
        <begin position="382"/>
        <end position="411"/>
    </location>
</feature>
<protein>
    <recommendedName>
        <fullName evidence="5">Probable periplasmic serine endoprotease DegP-like</fullName>
        <ecNumber evidence="4">3.4.21.107</ecNumber>
    </recommendedName>
    <alternativeName>
        <fullName evidence="13">Protease Do</fullName>
    </alternativeName>
</protein>
<dbReference type="Pfam" id="PF13365">
    <property type="entry name" value="Trypsin_2"/>
    <property type="match status" value="1"/>
</dbReference>
<sequence>MRTRRADLKFERRRSRPALAAIAAALLTSAAAPAALARPAPETFAPLVEKLAPAVVNISTTTQVEVGNNAVQLPEGVPEDSPLGQLFRRFQPRQNQDGEPVTREARSLGSGFIIDPTGYIVTNNHVITGRGNDPVDKVTVTLSDERQFEAKIIGRDQATDLALLKIEAKDLPSVSWGDSQDLRQGDWLIAIGNPFGFGGSVTAGIVSAVHRDLNAGNYDRFIQTDASINRGNSGGPVFDAAGGVVGIATAIVSPTGGNVGIGFAIPTEQAKPIIDQLRTNGRVRRGWLGVRIQAVTDDIAQALGFDKTKGAIVASTEPDTPAAKAGVQSGDVILSFDGKAIERGRSLPSIVSDTPIGKTADLELLRNGKPLRLKVTVGEFPADTQVAAAETPKPEPRRSPSRRRPTTRAWA</sequence>
<evidence type="ECO:0000256" key="6">
    <source>
        <dbReference type="ARBA" id="ARBA00022670"/>
    </source>
</evidence>
<keyword evidence="7 17" id="KW-0732">Signal</keyword>
<evidence type="ECO:0000256" key="5">
    <source>
        <dbReference type="ARBA" id="ARBA00013958"/>
    </source>
</evidence>
<dbReference type="GO" id="GO:0042597">
    <property type="term" value="C:periplasmic space"/>
    <property type="evidence" value="ECO:0007669"/>
    <property type="project" value="UniProtKB-SubCell"/>
</dbReference>
<feature type="binding site" evidence="15">
    <location>
        <position position="125"/>
    </location>
    <ligand>
        <name>substrate</name>
    </ligand>
</feature>
<feature type="active site" description="Charge relay system" evidence="14">
    <location>
        <position position="160"/>
    </location>
</feature>
<comment type="subcellular location">
    <subcellularLocation>
        <location evidence="2">Periplasm</location>
    </subcellularLocation>
</comment>
<evidence type="ECO:0000256" key="15">
    <source>
        <dbReference type="PIRSR" id="PIRSR611782-2"/>
    </source>
</evidence>
<dbReference type="KEGG" id="hgn:E6W36_10360"/>
<comment type="similarity">
    <text evidence="3">Belongs to the peptidase S1C family.</text>
</comment>
<dbReference type="GO" id="GO:0004252">
    <property type="term" value="F:serine-type endopeptidase activity"/>
    <property type="evidence" value="ECO:0007669"/>
    <property type="project" value="InterPro"/>
</dbReference>